<sequence length="66" mass="7551">MPASPYRESEFRVAGSFVPILMPMSLPILDDFKARRQWNGDAIEGILPATLRHHYSMEGVEFVMIQ</sequence>
<protein>
    <submittedName>
        <fullName evidence="1">Uncharacterized protein</fullName>
    </submittedName>
</protein>
<gene>
    <name evidence="1" type="ORF">BC936DRAFT_146025</name>
</gene>
<name>A0A433D8J9_9FUNG</name>
<keyword evidence="2" id="KW-1185">Reference proteome</keyword>
<dbReference type="AlphaFoldDB" id="A0A433D8J9"/>
<accession>A0A433D8J9</accession>
<proteinExistence type="predicted"/>
<reference evidence="1 2" key="1">
    <citation type="journal article" date="2018" name="New Phytol.">
        <title>Phylogenomics of Endogonaceae and evolution of mycorrhizas within Mucoromycota.</title>
        <authorList>
            <person name="Chang Y."/>
            <person name="Desiro A."/>
            <person name="Na H."/>
            <person name="Sandor L."/>
            <person name="Lipzen A."/>
            <person name="Clum A."/>
            <person name="Barry K."/>
            <person name="Grigoriev I.V."/>
            <person name="Martin F.M."/>
            <person name="Stajich J.E."/>
            <person name="Smith M.E."/>
            <person name="Bonito G."/>
            <person name="Spatafora J.W."/>
        </authorList>
    </citation>
    <scope>NUCLEOTIDE SEQUENCE [LARGE SCALE GENOMIC DNA]</scope>
    <source>
        <strain evidence="1 2">GMNB39</strain>
    </source>
</reference>
<organism evidence="1 2">
    <name type="scientific">Jimgerdemannia flammicorona</name>
    <dbReference type="NCBI Taxonomy" id="994334"/>
    <lineage>
        <taxon>Eukaryota</taxon>
        <taxon>Fungi</taxon>
        <taxon>Fungi incertae sedis</taxon>
        <taxon>Mucoromycota</taxon>
        <taxon>Mucoromycotina</taxon>
        <taxon>Endogonomycetes</taxon>
        <taxon>Endogonales</taxon>
        <taxon>Endogonaceae</taxon>
        <taxon>Jimgerdemannia</taxon>
    </lineage>
</organism>
<evidence type="ECO:0000313" key="2">
    <source>
        <dbReference type="Proteomes" id="UP000268093"/>
    </source>
</evidence>
<comment type="caution">
    <text evidence="1">The sequence shown here is derived from an EMBL/GenBank/DDBJ whole genome shotgun (WGS) entry which is preliminary data.</text>
</comment>
<evidence type="ECO:0000313" key="1">
    <source>
        <dbReference type="EMBL" id="RUP47196.1"/>
    </source>
</evidence>
<dbReference type="Proteomes" id="UP000268093">
    <property type="component" value="Unassembled WGS sequence"/>
</dbReference>
<dbReference type="EMBL" id="RBNI01004855">
    <property type="protein sequence ID" value="RUP47196.1"/>
    <property type="molecule type" value="Genomic_DNA"/>
</dbReference>